<dbReference type="AlphaFoldDB" id="A0AAV8W7B9"/>
<dbReference type="PANTHER" id="PTHR11011:SF24">
    <property type="entry name" value="FATTY ACYL-COA REDUCTASE"/>
    <property type="match status" value="1"/>
</dbReference>
<comment type="caution">
    <text evidence="7">The sequence shown here is derived from an EMBL/GenBank/DDBJ whole genome shotgun (WGS) entry which is preliminary data.</text>
</comment>
<keyword evidence="4" id="KW-0472">Membrane</keyword>
<dbReference type="GO" id="GO:0005777">
    <property type="term" value="C:peroxisome"/>
    <property type="evidence" value="ECO:0007669"/>
    <property type="project" value="TreeGrafter"/>
</dbReference>
<feature type="domain" description="Thioester reductase (TE)" evidence="6">
    <location>
        <begin position="1"/>
        <end position="260"/>
    </location>
</feature>
<organism evidence="7 8">
    <name type="scientific">Exocentrus adspersus</name>
    <dbReference type="NCBI Taxonomy" id="1586481"/>
    <lineage>
        <taxon>Eukaryota</taxon>
        <taxon>Metazoa</taxon>
        <taxon>Ecdysozoa</taxon>
        <taxon>Arthropoda</taxon>
        <taxon>Hexapoda</taxon>
        <taxon>Insecta</taxon>
        <taxon>Pterygota</taxon>
        <taxon>Neoptera</taxon>
        <taxon>Endopterygota</taxon>
        <taxon>Coleoptera</taxon>
        <taxon>Polyphaga</taxon>
        <taxon>Cucujiformia</taxon>
        <taxon>Chrysomeloidea</taxon>
        <taxon>Cerambycidae</taxon>
        <taxon>Lamiinae</taxon>
        <taxon>Acanthocinini</taxon>
        <taxon>Exocentrus</taxon>
    </lineage>
</organism>
<dbReference type="InterPro" id="IPR036291">
    <property type="entry name" value="NAD(P)-bd_dom_sf"/>
</dbReference>
<evidence type="ECO:0000256" key="3">
    <source>
        <dbReference type="ARBA" id="ARBA00023098"/>
    </source>
</evidence>
<dbReference type="InterPro" id="IPR033640">
    <property type="entry name" value="FAR_C"/>
</dbReference>
<dbReference type="Pfam" id="PF07993">
    <property type="entry name" value="NAD_binding_4"/>
    <property type="match status" value="1"/>
</dbReference>
<dbReference type="GO" id="GO:0035336">
    <property type="term" value="P:long-chain fatty-acyl-CoA metabolic process"/>
    <property type="evidence" value="ECO:0007669"/>
    <property type="project" value="TreeGrafter"/>
</dbReference>
<dbReference type="Proteomes" id="UP001159042">
    <property type="component" value="Unassembled WGS sequence"/>
</dbReference>
<sequence>MEKLLRSCDGTEKIYVLLRAKKGKNPEERLKEIVENSLFNQLRSINPEAVKKLIPICGDVSELRLGLSEEDTQTLIENIDIVYHAAASVRFDDHLKNSLLLNTRGTREVVELALGAKKRVTFVHVSTSYCNCDRKYVEEKLYPPHADWRHSLAIAEQLDEHTLDVLSEKYIHPLPNTYTFAKSLSEHVVNDLCKGRLLATIIRPSVVIPTFNDPKAGWVDNFNGPMGLLSAGGKGILKISYGSYDTTLDFVPVDVVVKTILIATRETTVSNDLNHVEVYNIAAGKENTISNRQLIELGGDLTWDVPFTQLLWYPSFSMTNNSYRYYITFLLYHLLPALLLDGLLKLIGKKPMLVKIQRKVYIANMALIYFMRNSFVFANDKAKDLSNRLIHSEKQTFSFLNCFDLTLQEIYCFYMKGKVECSNILFKENYNRETGFRNTLILWVMDYLLHIGIFSTIGWLLIAKIGILTYITDAINNYILYVEGL</sequence>
<evidence type="ECO:0000256" key="4">
    <source>
        <dbReference type="RuleBase" id="RU363097"/>
    </source>
</evidence>
<dbReference type="GO" id="GO:0102965">
    <property type="term" value="F:alcohol-forming long-chain fatty acyl-CoA reductase activity"/>
    <property type="evidence" value="ECO:0007669"/>
    <property type="project" value="UniProtKB-EC"/>
</dbReference>
<evidence type="ECO:0000256" key="1">
    <source>
        <dbReference type="ARBA" id="ARBA00005928"/>
    </source>
</evidence>
<evidence type="ECO:0000313" key="7">
    <source>
        <dbReference type="EMBL" id="KAJ8922245.1"/>
    </source>
</evidence>
<dbReference type="InterPro" id="IPR026055">
    <property type="entry name" value="FAR"/>
</dbReference>
<dbReference type="Gene3D" id="3.40.50.720">
    <property type="entry name" value="NAD(P)-binding Rossmann-like Domain"/>
    <property type="match status" value="1"/>
</dbReference>
<feature type="domain" description="Fatty acyl-CoA reductase C-terminal" evidence="5">
    <location>
        <begin position="332"/>
        <end position="401"/>
    </location>
</feature>
<dbReference type="EMBL" id="JANEYG010000007">
    <property type="protein sequence ID" value="KAJ8922245.1"/>
    <property type="molecule type" value="Genomic_DNA"/>
</dbReference>
<comment type="similarity">
    <text evidence="1 4">Belongs to the fatty acyl-CoA reductase family.</text>
</comment>
<keyword evidence="2 4" id="KW-0444">Lipid biosynthesis</keyword>
<proteinExistence type="inferred from homology"/>
<evidence type="ECO:0000256" key="2">
    <source>
        <dbReference type="ARBA" id="ARBA00022516"/>
    </source>
</evidence>
<dbReference type="SUPFAM" id="SSF51735">
    <property type="entry name" value="NAD(P)-binding Rossmann-fold domains"/>
    <property type="match status" value="1"/>
</dbReference>
<name>A0AAV8W7B9_9CUCU</name>
<keyword evidence="3 4" id="KW-0443">Lipid metabolism</keyword>
<reference evidence="7 8" key="1">
    <citation type="journal article" date="2023" name="Insect Mol. Biol.">
        <title>Genome sequencing provides insights into the evolution of gene families encoding plant cell wall-degrading enzymes in longhorned beetles.</title>
        <authorList>
            <person name="Shin N.R."/>
            <person name="Okamura Y."/>
            <person name="Kirsch R."/>
            <person name="Pauchet Y."/>
        </authorList>
    </citation>
    <scope>NUCLEOTIDE SEQUENCE [LARGE SCALE GENOMIC DNA]</scope>
    <source>
        <strain evidence="7">EAD_L_NR</strain>
    </source>
</reference>
<keyword evidence="4" id="KW-0560">Oxidoreductase</keyword>
<evidence type="ECO:0000259" key="5">
    <source>
        <dbReference type="Pfam" id="PF03015"/>
    </source>
</evidence>
<dbReference type="InterPro" id="IPR013120">
    <property type="entry name" value="FAR_NAD-bd"/>
</dbReference>
<keyword evidence="4" id="KW-1133">Transmembrane helix</keyword>
<dbReference type="EC" id="1.2.1.84" evidence="4"/>
<accession>A0AAV8W7B9</accession>
<gene>
    <name evidence="7" type="ORF">NQ315_004182</name>
</gene>
<keyword evidence="4" id="KW-0812">Transmembrane</keyword>
<evidence type="ECO:0000259" key="6">
    <source>
        <dbReference type="Pfam" id="PF07993"/>
    </source>
</evidence>
<comment type="function">
    <text evidence="4">Catalyzes the reduction of fatty acyl-CoA to fatty alcohols.</text>
</comment>
<dbReference type="Pfam" id="PF03015">
    <property type="entry name" value="Sterile"/>
    <property type="match status" value="1"/>
</dbReference>
<feature type="transmembrane region" description="Helical" evidence="4">
    <location>
        <begin position="440"/>
        <end position="462"/>
    </location>
</feature>
<evidence type="ECO:0000313" key="8">
    <source>
        <dbReference type="Proteomes" id="UP001159042"/>
    </source>
</evidence>
<feature type="transmembrane region" description="Helical" evidence="4">
    <location>
        <begin position="325"/>
        <end position="348"/>
    </location>
</feature>
<dbReference type="PANTHER" id="PTHR11011">
    <property type="entry name" value="MALE STERILITY PROTEIN 2-RELATED"/>
    <property type="match status" value="1"/>
</dbReference>
<comment type="catalytic activity">
    <reaction evidence="4">
        <text>a long-chain fatty acyl-CoA + 2 NADPH + 2 H(+) = a long-chain primary fatty alcohol + 2 NADP(+) + CoA</text>
        <dbReference type="Rhea" id="RHEA:52716"/>
        <dbReference type="ChEBI" id="CHEBI:15378"/>
        <dbReference type="ChEBI" id="CHEBI:57287"/>
        <dbReference type="ChEBI" id="CHEBI:57783"/>
        <dbReference type="ChEBI" id="CHEBI:58349"/>
        <dbReference type="ChEBI" id="CHEBI:77396"/>
        <dbReference type="ChEBI" id="CHEBI:83139"/>
        <dbReference type="EC" id="1.2.1.84"/>
    </reaction>
</comment>
<feature type="transmembrane region" description="Helical" evidence="4">
    <location>
        <begin position="360"/>
        <end position="378"/>
    </location>
</feature>
<dbReference type="CDD" id="cd05236">
    <property type="entry name" value="FAR-N_SDR_e"/>
    <property type="match status" value="1"/>
</dbReference>
<protein>
    <recommendedName>
        <fullName evidence="4">Fatty acyl-CoA reductase</fullName>
        <ecNumber evidence="4">1.2.1.84</ecNumber>
    </recommendedName>
</protein>
<keyword evidence="8" id="KW-1185">Reference proteome</keyword>
<keyword evidence="4" id="KW-0521">NADP</keyword>
<dbReference type="GO" id="GO:0080019">
    <property type="term" value="F:alcohol-forming very long-chain fatty acyl-CoA reductase activity"/>
    <property type="evidence" value="ECO:0007669"/>
    <property type="project" value="InterPro"/>
</dbReference>